<dbReference type="PANTHER" id="PTHR30217:SF10">
    <property type="entry name" value="23S RRNA 5-HYDROXYCYTIDINE C2501 SYNTHASE"/>
    <property type="match status" value="1"/>
</dbReference>
<evidence type="ECO:0000259" key="1">
    <source>
        <dbReference type="Pfam" id="PF12392"/>
    </source>
</evidence>
<comment type="caution">
    <text evidence="2">The sequence shown here is derived from an EMBL/GenBank/DDBJ whole genome shotgun (WGS) entry which is preliminary data.</text>
</comment>
<dbReference type="Proteomes" id="UP000564644">
    <property type="component" value="Unassembled WGS sequence"/>
</dbReference>
<dbReference type="Pfam" id="PF01136">
    <property type="entry name" value="Peptidase_U32"/>
    <property type="match status" value="2"/>
</dbReference>
<organism evidence="2 3">
    <name type="scientific">Cohnella zeiphila</name>
    <dbReference type="NCBI Taxonomy" id="2761120"/>
    <lineage>
        <taxon>Bacteria</taxon>
        <taxon>Bacillati</taxon>
        <taxon>Bacillota</taxon>
        <taxon>Bacilli</taxon>
        <taxon>Bacillales</taxon>
        <taxon>Paenibacillaceae</taxon>
        <taxon>Cohnella</taxon>
    </lineage>
</organism>
<protein>
    <submittedName>
        <fullName evidence="2">U32 family peptidase</fullName>
    </submittedName>
</protein>
<dbReference type="Pfam" id="PF12392">
    <property type="entry name" value="DUF3656"/>
    <property type="match status" value="1"/>
</dbReference>
<sequence>MTNLAGIRREDIELLAPAGDWECMRAAVANGADAIFFGVEKFNARARANNFKMEELPEIMRFLRRYGVKGFLTFNILVFEDELREARELVDACIEAGVDAVIVQDLGLVKMIREISPDFPIHGSTQMTITSPEAVEFTKPFGLERVVLGRENNLKQIRKIGEQAKLPMEVFVHGALCVSYSGQCLTSEVWGGRSANRGECAQACRLPYDLMVDGERKPMGDIAYLLSPKDLAAIDLMPELIEAGVTSFKIEGRLKSPEYVANVVSKYRRAIDKVFDGDETAPSKEEIRELQQSFSRGFTHGFLEGTNNKKLVDGTFPKSRGVYLGRVEKILPGGIVCTIEAPLKRGDGLVFDAGDPTKKEEGGRVYDVRKSGAKLEGEAPEGERIEIVMGRSDVDLSRVHEGDRIWKTSDPALDKRLRSTFETEKPYRTFPAAVTVEGREGAPLRTIWTDVGRGLTVVVSSEMPLEHAEKRPLGREVLEEQLGRLGGTLYYLEQLTVALEGDVIVPKSELNRIRREAAEQLERLREQPPRYTRNVRAGLVPSAGRAAKPVTEPKLTALCRTLEQVQAAVTTDVSMIYADFEFIKQFPDAIAICREAGKPIALATPRIHMPGENGYHRNILNLKPDAVLVRNTGALYYYLRERAEKPGEKHPALIGDFSLNVSNHKTIELFREAGADWLTPSYDLNIQQMVDMLALSDTSRLELVIHQHMPMFHTEHCVYCTFLSEGTDFTNCGRPCEQHRASLQDRIGMSHPVRVDEGCRNTVYNAIEQSGAEYLSHFMELGVPSYRVEFLEETGSKVLEVLALYRAAMDGRIGGGEVWRKLKATNQLGVTRGQLVK</sequence>
<dbReference type="AlphaFoldDB" id="A0A7X0SLG4"/>
<accession>A0A7X0SLG4</accession>
<dbReference type="PANTHER" id="PTHR30217">
    <property type="entry name" value="PEPTIDASE U32 FAMILY"/>
    <property type="match status" value="1"/>
</dbReference>
<proteinExistence type="predicted"/>
<evidence type="ECO:0000313" key="3">
    <source>
        <dbReference type="Proteomes" id="UP000564644"/>
    </source>
</evidence>
<feature type="domain" description="Peptidase U32 collagenase" evidence="1">
    <location>
        <begin position="405"/>
        <end position="525"/>
    </location>
</feature>
<dbReference type="EMBL" id="JACJVO010000018">
    <property type="protein sequence ID" value="MBB6732182.1"/>
    <property type="molecule type" value="Genomic_DNA"/>
</dbReference>
<dbReference type="InterPro" id="IPR020988">
    <property type="entry name" value="Pept_U32_collagenase"/>
</dbReference>
<gene>
    <name evidence="2" type="ORF">H7C18_14770</name>
</gene>
<dbReference type="InterPro" id="IPR001539">
    <property type="entry name" value="Peptidase_U32"/>
</dbReference>
<keyword evidence="3" id="KW-1185">Reference proteome</keyword>
<reference evidence="2 3" key="1">
    <citation type="submission" date="2020-08" db="EMBL/GenBank/DDBJ databases">
        <title>Cohnella phylogeny.</title>
        <authorList>
            <person name="Dunlap C."/>
        </authorList>
    </citation>
    <scope>NUCLEOTIDE SEQUENCE [LARGE SCALE GENOMIC DNA]</scope>
    <source>
        <strain evidence="2 3">CBP 2801</strain>
    </source>
</reference>
<dbReference type="RefSeq" id="WP_185129856.1">
    <property type="nucleotide sequence ID" value="NZ_JACJVO010000018.1"/>
</dbReference>
<name>A0A7X0SLG4_9BACL</name>
<evidence type="ECO:0000313" key="2">
    <source>
        <dbReference type="EMBL" id="MBB6732182.1"/>
    </source>
</evidence>
<dbReference type="SUPFAM" id="SSF51395">
    <property type="entry name" value="FMN-linked oxidoreductases"/>
    <property type="match status" value="1"/>
</dbReference>
<dbReference type="InterPro" id="IPR051454">
    <property type="entry name" value="RNA/ubiquinone_mod_enzymes"/>
</dbReference>